<name>A0A4P6U5K4_STRSO</name>
<dbReference type="KEGG" id="sseo:D0Z67_29530"/>
<proteinExistence type="predicted"/>
<dbReference type="EMBL" id="CP032230">
    <property type="protein sequence ID" value="QBJ94511.1"/>
    <property type="molecule type" value="Genomic_DNA"/>
</dbReference>
<keyword evidence="2" id="KW-1185">Reference proteome</keyword>
<gene>
    <name evidence="1" type="ORF">D0Z67_29530</name>
</gene>
<evidence type="ECO:0000313" key="2">
    <source>
        <dbReference type="Proteomes" id="UP000292547"/>
    </source>
</evidence>
<dbReference type="RefSeq" id="WP_031183008.1">
    <property type="nucleotide sequence ID" value="NZ_CP032230.1"/>
</dbReference>
<accession>A0A4P6U5K4</accession>
<geneLocation type="plasmid" evidence="1">
    <name>unnamed</name>
</geneLocation>
<evidence type="ECO:0000313" key="1">
    <source>
        <dbReference type="EMBL" id="QBJ94511.1"/>
    </source>
</evidence>
<keyword evidence="1" id="KW-0614">Plasmid</keyword>
<dbReference type="AlphaFoldDB" id="A0A4P6U5K4"/>
<reference evidence="1 2" key="1">
    <citation type="submission" date="2018-08" db="EMBL/GenBank/DDBJ databases">
        <title>The complete genome sequence of Streptomyces seoulensis, a pioneer strain for nickel superoxide dismutase discovery.</title>
        <authorList>
            <person name="Shin J."/>
            <person name="Lee J.-S."/>
            <person name="Lee E.-J."/>
            <person name="Youn H.-D."/>
        </authorList>
    </citation>
    <scope>NUCLEOTIDE SEQUENCE [LARGE SCALE GENOMIC DNA]</scope>
    <source>
        <strain evidence="1 2">KCTC 9819</strain>
        <plasmid evidence="1 2">unnamed</plasmid>
    </source>
</reference>
<dbReference type="Proteomes" id="UP000292547">
    <property type="component" value="Plasmid unnamed"/>
</dbReference>
<protein>
    <submittedName>
        <fullName evidence="1">Uncharacterized protein</fullName>
    </submittedName>
</protein>
<dbReference type="GeneID" id="300103036"/>
<sequence length="90" mass="10250">MSDWRTALERLMTSSLGTEIHDTQAWALTITNSDKLEVFLNPEDAEGLEGCRLWGMPVRKSIGVQQGKALIFDHRSGKYIRKGEQLDWKS</sequence>
<organism evidence="1 2">
    <name type="scientific">Streptomyces seoulensis</name>
    <dbReference type="NCBI Taxonomy" id="73044"/>
    <lineage>
        <taxon>Bacteria</taxon>
        <taxon>Bacillati</taxon>
        <taxon>Actinomycetota</taxon>
        <taxon>Actinomycetes</taxon>
        <taxon>Kitasatosporales</taxon>
        <taxon>Streptomycetaceae</taxon>
        <taxon>Streptomyces</taxon>
    </lineage>
</organism>
<dbReference type="STRING" id="73044.GCA_000725795_04902"/>